<comment type="caution">
    <text evidence="8">The sequence shown here is derived from an EMBL/GenBank/DDBJ whole genome shotgun (WGS) entry which is preliminary data.</text>
</comment>
<keyword evidence="3" id="KW-0238">DNA-binding</keyword>
<dbReference type="GO" id="GO:0003677">
    <property type="term" value="F:DNA binding"/>
    <property type="evidence" value="ECO:0007669"/>
    <property type="project" value="UniProtKB-KW"/>
</dbReference>
<protein>
    <submittedName>
        <fullName evidence="8">Response regulator transcription factor</fullName>
    </submittedName>
</protein>
<organism evidence="8 9">
    <name type="scientific">Eiseniibacteriota bacterium</name>
    <dbReference type="NCBI Taxonomy" id="2212470"/>
    <lineage>
        <taxon>Bacteria</taxon>
        <taxon>Candidatus Eiseniibacteriota</taxon>
    </lineage>
</organism>
<evidence type="ECO:0000256" key="5">
    <source>
        <dbReference type="PROSITE-ProRule" id="PRU00169"/>
    </source>
</evidence>
<dbReference type="SUPFAM" id="SSF46894">
    <property type="entry name" value="C-terminal effector domain of the bipartite response regulators"/>
    <property type="match status" value="1"/>
</dbReference>
<name>A0A948RTT4_UNCEI</name>
<evidence type="ECO:0000256" key="2">
    <source>
        <dbReference type="ARBA" id="ARBA00023015"/>
    </source>
</evidence>
<feature type="domain" description="Response regulatory" evidence="7">
    <location>
        <begin position="4"/>
        <end position="120"/>
    </location>
</feature>
<dbReference type="SMART" id="SM00421">
    <property type="entry name" value="HTH_LUXR"/>
    <property type="match status" value="1"/>
</dbReference>
<dbReference type="PANTHER" id="PTHR43214">
    <property type="entry name" value="TWO-COMPONENT RESPONSE REGULATOR"/>
    <property type="match status" value="1"/>
</dbReference>
<dbReference type="InterPro" id="IPR016032">
    <property type="entry name" value="Sig_transdc_resp-reg_C-effctor"/>
</dbReference>
<dbReference type="CDD" id="cd06170">
    <property type="entry name" value="LuxR_C_like"/>
    <property type="match status" value="1"/>
</dbReference>
<dbReference type="GO" id="GO:0000160">
    <property type="term" value="P:phosphorelay signal transduction system"/>
    <property type="evidence" value="ECO:0007669"/>
    <property type="project" value="InterPro"/>
</dbReference>
<dbReference type="AlphaFoldDB" id="A0A948RTT4"/>
<evidence type="ECO:0000313" key="8">
    <source>
        <dbReference type="EMBL" id="MBU2689327.1"/>
    </source>
</evidence>
<gene>
    <name evidence="8" type="ORF">KJ970_00235</name>
</gene>
<sequence>MKIRLILADDHKMFRDGLRPLLERRPDLSVVGEAADGRELLVLVESLRPHLVVLDVSMPGLNGIEAARRIRDIDPSIRIAMLSMHADRRFVLEALKAGATAYLLKDDAFEELVRAIPRIMAGQVVLAESIGEQVVQEYITMVRREESSAFGHLTPREREVLQLIAEGLSTKEIAALQKVSVKTIETQRKQVMDKLNLHSVAELTKYAIREGLTSLD</sequence>
<feature type="domain" description="HTH luxR-type" evidence="6">
    <location>
        <begin position="146"/>
        <end position="211"/>
    </location>
</feature>
<dbReference type="Pfam" id="PF00072">
    <property type="entry name" value="Response_reg"/>
    <property type="match status" value="1"/>
</dbReference>
<dbReference type="CDD" id="cd17535">
    <property type="entry name" value="REC_NarL-like"/>
    <property type="match status" value="1"/>
</dbReference>
<evidence type="ECO:0000256" key="1">
    <source>
        <dbReference type="ARBA" id="ARBA00022553"/>
    </source>
</evidence>
<dbReference type="InterPro" id="IPR001789">
    <property type="entry name" value="Sig_transdc_resp-reg_receiver"/>
</dbReference>
<evidence type="ECO:0000256" key="4">
    <source>
        <dbReference type="ARBA" id="ARBA00023163"/>
    </source>
</evidence>
<feature type="modified residue" description="4-aspartylphosphate" evidence="5">
    <location>
        <position position="55"/>
    </location>
</feature>
<proteinExistence type="predicted"/>
<dbReference type="InterPro" id="IPR011006">
    <property type="entry name" value="CheY-like_superfamily"/>
</dbReference>
<dbReference type="SUPFAM" id="SSF52172">
    <property type="entry name" value="CheY-like"/>
    <property type="match status" value="1"/>
</dbReference>
<keyword evidence="1 5" id="KW-0597">Phosphoprotein</keyword>
<dbReference type="InterPro" id="IPR000792">
    <property type="entry name" value="Tscrpt_reg_LuxR_C"/>
</dbReference>
<dbReference type="InterPro" id="IPR058245">
    <property type="entry name" value="NreC/VraR/RcsB-like_REC"/>
</dbReference>
<dbReference type="Proteomes" id="UP000777784">
    <property type="component" value="Unassembled WGS sequence"/>
</dbReference>
<reference evidence="8" key="1">
    <citation type="submission" date="2021-05" db="EMBL/GenBank/DDBJ databases">
        <title>Energy efficiency and biological interactions define the core microbiome of deep oligotrophic groundwater.</title>
        <authorList>
            <person name="Mehrshad M."/>
            <person name="Lopez-Fernandez M."/>
            <person name="Bell E."/>
            <person name="Bernier-Latmani R."/>
            <person name="Bertilsson S."/>
            <person name="Dopson M."/>
        </authorList>
    </citation>
    <scope>NUCLEOTIDE SEQUENCE</scope>
    <source>
        <strain evidence="8">Modern_marine.mb.64</strain>
    </source>
</reference>
<evidence type="ECO:0000256" key="3">
    <source>
        <dbReference type="ARBA" id="ARBA00023125"/>
    </source>
</evidence>
<dbReference type="PRINTS" id="PR00038">
    <property type="entry name" value="HTHLUXR"/>
</dbReference>
<dbReference type="EMBL" id="JAHJDP010000002">
    <property type="protein sequence ID" value="MBU2689327.1"/>
    <property type="molecule type" value="Genomic_DNA"/>
</dbReference>
<evidence type="ECO:0000313" key="9">
    <source>
        <dbReference type="Proteomes" id="UP000777784"/>
    </source>
</evidence>
<evidence type="ECO:0000259" key="7">
    <source>
        <dbReference type="PROSITE" id="PS50110"/>
    </source>
</evidence>
<dbReference type="Pfam" id="PF00196">
    <property type="entry name" value="GerE"/>
    <property type="match status" value="1"/>
</dbReference>
<dbReference type="GO" id="GO:0006355">
    <property type="term" value="P:regulation of DNA-templated transcription"/>
    <property type="evidence" value="ECO:0007669"/>
    <property type="project" value="InterPro"/>
</dbReference>
<dbReference type="PANTHER" id="PTHR43214:SF41">
    <property type="entry name" value="NITRATE_NITRITE RESPONSE REGULATOR PROTEIN NARP"/>
    <property type="match status" value="1"/>
</dbReference>
<dbReference type="PROSITE" id="PS50043">
    <property type="entry name" value="HTH_LUXR_2"/>
    <property type="match status" value="1"/>
</dbReference>
<dbReference type="PROSITE" id="PS50110">
    <property type="entry name" value="RESPONSE_REGULATORY"/>
    <property type="match status" value="1"/>
</dbReference>
<accession>A0A948RTT4</accession>
<keyword evidence="4" id="KW-0804">Transcription</keyword>
<dbReference type="InterPro" id="IPR039420">
    <property type="entry name" value="WalR-like"/>
</dbReference>
<dbReference type="Gene3D" id="3.40.50.2300">
    <property type="match status" value="1"/>
</dbReference>
<evidence type="ECO:0000259" key="6">
    <source>
        <dbReference type="PROSITE" id="PS50043"/>
    </source>
</evidence>
<dbReference type="SMART" id="SM00448">
    <property type="entry name" value="REC"/>
    <property type="match status" value="1"/>
</dbReference>
<keyword evidence="2" id="KW-0805">Transcription regulation</keyword>